<reference evidence="1 2" key="1">
    <citation type="journal article" date="2019" name="Int. J. Syst. Evol. Microbiol.">
        <title>The Global Catalogue of Microorganisms (GCM) 10K type strain sequencing project: providing services to taxonomists for standard genome sequencing and annotation.</title>
        <authorList>
            <consortium name="The Broad Institute Genomics Platform"/>
            <consortium name="The Broad Institute Genome Sequencing Center for Infectious Disease"/>
            <person name="Wu L."/>
            <person name="Ma J."/>
        </authorList>
    </citation>
    <scope>NUCLEOTIDE SEQUENCE [LARGE SCALE GENOMIC DNA]</scope>
    <source>
        <strain evidence="1 2">DT85</strain>
    </source>
</reference>
<gene>
    <name evidence="1" type="ORF">ACFQJ4_15175</name>
</gene>
<dbReference type="GeneID" id="79268380"/>
<dbReference type="RefSeq" id="WP_276236233.1">
    <property type="nucleotide sequence ID" value="NZ_CP119803.1"/>
</dbReference>
<evidence type="ECO:0000313" key="1">
    <source>
        <dbReference type="EMBL" id="MFC7236641.1"/>
    </source>
</evidence>
<accession>A0ABD5ZSM8</accession>
<dbReference type="EMBL" id="JBHTAP010000002">
    <property type="protein sequence ID" value="MFC7236641.1"/>
    <property type="molecule type" value="Genomic_DNA"/>
</dbReference>
<protein>
    <submittedName>
        <fullName evidence="1">Uncharacterized protein</fullName>
    </submittedName>
</protein>
<dbReference type="Proteomes" id="UP001596398">
    <property type="component" value="Unassembled WGS sequence"/>
</dbReference>
<name>A0ABD5ZSM8_9EURY</name>
<comment type="caution">
    <text evidence="1">The sequence shown here is derived from an EMBL/GenBank/DDBJ whole genome shotgun (WGS) entry which is preliminary data.</text>
</comment>
<evidence type="ECO:0000313" key="2">
    <source>
        <dbReference type="Proteomes" id="UP001596398"/>
    </source>
</evidence>
<keyword evidence="2" id="KW-1185">Reference proteome</keyword>
<dbReference type="AlphaFoldDB" id="A0ABD5ZSM8"/>
<proteinExistence type="predicted"/>
<sequence>MTQNDDIRQKIDRVEEIRNELQQADTMNPADAKALRDEAMQLLEELESDLAVGDGEITRHD</sequence>
<organism evidence="1 2">
    <name type="scientific">Halosegnis marinus</name>
    <dbReference type="NCBI Taxonomy" id="3034023"/>
    <lineage>
        <taxon>Archaea</taxon>
        <taxon>Methanobacteriati</taxon>
        <taxon>Methanobacteriota</taxon>
        <taxon>Stenosarchaea group</taxon>
        <taxon>Halobacteria</taxon>
        <taxon>Halobacteriales</taxon>
        <taxon>Natronomonadaceae</taxon>
        <taxon>Halosegnis</taxon>
    </lineage>
</organism>